<organism evidence="1">
    <name type="scientific">Octopus bimaculoides</name>
    <name type="common">California two-spotted octopus</name>
    <dbReference type="NCBI Taxonomy" id="37653"/>
    <lineage>
        <taxon>Eukaryota</taxon>
        <taxon>Metazoa</taxon>
        <taxon>Spiralia</taxon>
        <taxon>Lophotrochozoa</taxon>
        <taxon>Mollusca</taxon>
        <taxon>Cephalopoda</taxon>
        <taxon>Coleoidea</taxon>
        <taxon>Octopodiformes</taxon>
        <taxon>Octopoda</taxon>
        <taxon>Incirrata</taxon>
        <taxon>Octopodidae</taxon>
        <taxon>Octopus</taxon>
    </lineage>
</organism>
<evidence type="ECO:0000313" key="1">
    <source>
        <dbReference type="EMBL" id="KOF70826.1"/>
    </source>
</evidence>
<reference evidence="1" key="1">
    <citation type="submission" date="2015-07" db="EMBL/GenBank/DDBJ databases">
        <title>MeaNS - Measles Nucleotide Surveillance Program.</title>
        <authorList>
            <person name="Tran T."/>
            <person name="Druce J."/>
        </authorList>
    </citation>
    <scope>NUCLEOTIDE SEQUENCE</scope>
    <source>
        <strain evidence="1">UCB-OBI-ISO-001</strain>
        <tissue evidence="1">Gonad</tissue>
    </source>
</reference>
<dbReference type="AlphaFoldDB" id="A0A0L8G1C5"/>
<proteinExistence type="predicted"/>
<gene>
    <name evidence="1" type="ORF">OCBIM_22002112mg</name>
</gene>
<protein>
    <submittedName>
        <fullName evidence="1">Uncharacterized protein</fullName>
    </submittedName>
</protein>
<dbReference type="EMBL" id="KQ424547">
    <property type="protein sequence ID" value="KOF70826.1"/>
    <property type="molecule type" value="Genomic_DNA"/>
</dbReference>
<name>A0A0L8G1C5_OCTBM</name>
<accession>A0A0L8G1C5</accession>
<sequence>MFTDTSIFLSSTVSYQDFISYFSVSRFQRSNFQHLNESLIDLDNWLSELSFLSVTPEIYIILTM</sequence>